<evidence type="ECO:0000313" key="7">
    <source>
        <dbReference type="Proteomes" id="UP000663920"/>
    </source>
</evidence>
<keyword evidence="7" id="KW-1185">Reference proteome</keyword>
<accession>A0A975CLB4</accession>
<dbReference type="GO" id="GO:0003700">
    <property type="term" value="F:DNA-binding transcription factor activity"/>
    <property type="evidence" value="ECO:0007669"/>
    <property type="project" value="InterPro"/>
</dbReference>
<evidence type="ECO:0000256" key="4">
    <source>
        <dbReference type="SAM" id="Phobius"/>
    </source>
</evidence>
<evidence type="ECO:0000256" key="1">
    <source>
        <dbReference type="ARBA" id="ARBA00023015"/>
    </source>
</evidence>
<dbReference type="Gene3D" id="1.10.10.60">
    <property type="entry name" value="Homeodomain-like"/>
    <property type="match status" value="2"/>
</dbReference>
<dbReference type="InterPro" id="IPR020449">
    <property type="entry name" value="Tscrpt_reg_AraC-type_HTH"/>
</dbReference>
<feature type="transmembrane region" description="Helical" evidence="4">
    <location>
        <begin position="20"/>
        <end position="41"/>
    </location>
</feature>
<keyword evidence="4" id="KW-0472">Membrane</keyword>
<proteinExistence type="predicted"/>
<dbReference type="PANTHER" id="PTHR43280:SF29">
    <property type="entry name" value="ARAC-FAMILY TRANSCRIPTIONAL REGULATOR"/>
    <property type="match status" value="1"/>
</dbReference>
<evidence type="ECO:0000259" key="5">
    <source>
        <dbReference type="PROSITE" id="PS01124"/>
    </source>
</evidence>
<dbReference type="EMBL" id="CP071869">
    <property type="protein sequence ID" value="QTE21783.1"/>
    <property type="molecule type" value="Genomic_DNA"/>
</dbReference>
<evidence type="ECO:0000256" key="3">
    <source>
        <dbReference type="ARBA" id="ARBA00023163"/>
    </source>
</evidence>
<dbReference type="SMART" id="SM00342">
    <property type="entry name" value="HTH_ARAC"/>
    <property type="match status" value="1"/>
</dbReference>
<dbReference type="GO" id="GO:0043565">
    <property type="term" value="F:sequence-specific DNA binding"/>
    <property type="evidence" value="ECO:0007669"/>
    <property type="project" value="InterPro"/>
</dbReference>
<feature type="domain" description="HTH araC/xylS-type" evidence="5">
    <location>
        <begin position="65"/>
        <end position="173"/>
    </location>
</feature>
<keyword evidence="4" id="KW-1133">Transmembrane helix</keyword>
<dbReference type="InterPro" id="IPR018060">
    <property type="entry name" value="HTH_AraC"/>
</dbReference>
<dbReference type="InterPro" id="IPR018062">
    <property type="entry name" value="HTH_AraC-typ_CS"/>
</dbReference>
<keyword evidence="2" id="KW-0238">DNA-binding</keyword>
<organism evidence="6 7">
    <name type="scientific">Polaribacter cellanae</name>
    <dbReference type="NCBI Taxonomy" id="2818493"/>
    <lineage>
        <taxon>Bacteria</taxon>
        <taxon>Pseudomonadati</taxon>
        <taxon>Bacteroidota</taxon>
        <taxon>Flavobacteriia</taxon>
        <taxon>Flavobacteriales</taxon>
        <taxon>Flavobacteriaceae</taxon>
    </lineage>
</organism>
<gene>
    <name evidence="6" type="ORF">J3359_13290</name>
</gene>
<name>A0A975CLB4_9FLAO</name>
<evidence type="ECO:0000313" key="6">
    <source>
        <dbReference type="EMBL" id="QTE21783.1"/>
    </source>
</evidence>
<keyword evidence="3" id="KW-0804">Transcription</keyword>
<dbReference type="PRINTS" id="PR00032">
    <property type="entry name" value="HTHARAC"/>
</dbReference>
<sequence>MILYNNINSLPLFSNNNRYFLWISNSLLIYYLGYLGIYYNGIFKQRVNIRKNSRIVKKELTPKNDNKIEKIKNEILREKAFLNSNLNLASIAEKHNLNESYLSHIFNKNSNTNFSTYINKLRVKESKKLLVDEAFKNYDIISIALESGFNSKSAFYNAFKKETGLTPTQYRKQNLS</sequence>
<dbReference type="Pfam" id="PF12833">
    <property type="entry name" value="HTH_18"/>
    <property type="match status" value="1"/>
</dbReference>
<dbReference type="PROSITE" id="PS01124">
    <property type="entry name" value="HTH_ARAC_FAMILY_2"/>
    <property type="match status" value="1"/>
</dbReference>
<dbReference type="AlphaFoldDB" id="A0A975CLB4"/>
<protein>
    <submittedName>
        <fullName evidence="6">Helix-turn-helix transcriptional regulator</fullName>
    </submittedName>
</protein>
<dbReference type="PROSITE" id="PS00041">
    <property type="entry name" value="HTH_ARAC_FAMILY_1"/>
    <property type="match status" value="1"/>
</dbReference>
<dbReference type="Proteomes" id="UP000663920">
    <property type="component" value="Chromosome"/>
</dbReference>
<dbReference type="PANTHER" id="PTHR43280">
    <property type="entry name" value="ARAC-FAMILY TRANSCRIPTIONAL REGULATOR"/>
    <property type="match status" value="1"/>
</dbReference>
<reference evidence="6 7" key="1">
    <citation type="submission" date="2021-03" db="EMBL/GenBank/DDBJ databases">
        <title>Complete genome of Polaribacter_sp.SM13.</title>
        <authorList>
            <person name="Jeong S.W."/>
            <person name="Bae J.W."/>
        </authorList>
    </citation>
    <scope>NUCLEOTIDE SEQUENCE [LARGE SCALE GENOMIC DNA]</scope>
    <source>
        <strain evidence="6 7">SM13</strain>
    </source>
</reference>
<dbReference type="SUPFAM" id="SSF46689">
    <property type="entry name" value="Homeodomain-like"/>
    <property type="match status" value="1"/>
</dbReference>
<dbReference type="InterPro" id="IPR009057">
    <property type="entry name" value="Homeodomain-like_sf"/>
</dbReference>
<dbReference type="RefSeq" id="WP_208077334.1">
    <property type="nucleotide sequence ID" value="NZ_CP071869.1"/>
</dbReference>
<evidence type="ECO:0000256" key="2">
    <source>
        <dbReference type="ARBA" id="ARBA00023125"/>
    </source>
</evidence>
<dbReference type="KEGG" id="pcea:J3359_13290"/>
<keyword evidence="1" id="KW-0805">Transcription regulation</keyword>
<keyword evidence="4" id="KW-0812">Transmembrane</keyword>